<dbReference type="InterPro" id="IPR008920">
    <property type="entry name" value="TF_FadR/GntR_C"/>
</dbReference>
<dbReference type="SUPFAM" id="SSF46785">
    <property type="entry name" value="Winged helix' DNA-binding domain"/>
    <property type="match status" value="1"/>
</dbReference>
<proteinExistence type="predicted"/>
<dbReference type="PANTHER" id="PTHR43537:SF5">
    <property type="entry name" value="UXU OPERON TRANSCRIPTIONAL REGULATOR"/>
    <property type="match status" value="1"/>
</dbReference>
<evidence type="ECO:0000256" key="2">
    <source>
        <dbReference type="ARBA" id="ARBA00023125"/>
    </source>
</evidence>
<dbReference type="Gene3D" id="1.20.120.530">
    <property type="entry name" value="GntR ligand-binding domain-like"/>
    <property type="match status" value="1"/>
</dbReference>
<dbReference type="Pfam" id="PF00392">
    <property type="entry name" value="GntR"/>
    <property type="match status" value="1"/>
</dbReference>
<gene>
    <name evidence="6" type="ORF">A2Y75_07870</name>
</gene>
<dbReference type="GO" id="GO:0003700">
    <property type="term" value="F:DNA-binding transcription factor activity"/>
    <property type="evidence" value="ECO:0007669"/>
    <property type="project" value="InterPro"/>
</dbReference>
<feature type="compositionally biased region" description="Basic and acidic residues" evidence="4">
    <location>
        <begin position="9"/>
        <end position="23"/>
    </location>
</feature>
<accession>A0A1F2WSI9</accession>
<organism evidence="6 7">
    <name type="scientific">Candidatus Solincola sediminis</name>
    <dbReference type="NCBI Taxonomy" id="1797199"/>
    <lineage>
        <taxon>Bacteria</taxon>
        <taxon>Bacillati</taxon>
        <taxon>Actinomycetota</taxon>
        <taxon>Candidatus Geothermincolia</taxon>
        <taxon>Candidatus Geothermincolales</taxon>
        <taxon>Candidatus Geothermincolaceae</taxon>
        <taxon>Candidatus Solincola</taxon>
    </lineage>
</organism>
<dbReference type="Proteomes" id="UP000177876">
    <property type="component" value="Unassembled WGS sequence"/>
</dbReference>
<dbReference type="InterPro" id="IPR036388">
    <property type="entry name" value="WH-like_DNA-bd_sf"/>
</dbReference>
<keyword evidence="3" id="KW-0804">Transcription</keyword>
<dbReference type="CDD" id="cd07377">
    <property type="entry name" value="WHTH_GntR"/>
    <property type="match status" value="1"/>
</dbReference>
<comment type="caution">
    <text evidence="6">The sequence shown here is derived from an EMBL/GenBank/DDBJ whole genome shotgun (WGS) entry which is preliminary data.</text>
</comment>
<dbReference type="PANTHER" id="PTHR43537">
    <property type="entry name" value="TRANSCRIPTIONAL REGULATOR, GNTR FAMILY"/>
    <property type="match status" value="1"/>
</dbReference>
<reference evidence="6 7" key="1">
    <citation type="journal article" date="2016" name="Nat. Commun.">
        <title>Thousands of microbial genomes shed light on interconnected biogeochemical processes in an aquifer system.</title>
        <authorList>
            <person name="Anantharaman K."/>
            <person name="Brown C.T."/>
            <person name="Hug L.A."/>
            <person name="Sharon I."/>
            <person name="Castelle C.J."/>
            <person name="Probst A.J."/>
            <person name="Thomas B.C."/>
            <person name="Singh A."/>
            <person name="Wilkins M.J."/>
            <person name="Karaoz U."/>
            <person name="Brodie E.L."/>
            <person name="Williams K.H."/>
            <person name="Hubbard S.S."/>
            <person name="Banfield J.F."/>
        </authorList>
    </citation>
    <scope>NUCLEOTIDE SEQUENCE [LARGE SCALE GENOMIC DNA]</scope>
</reference>
<feature type="region of interest" description="Disordered" evidence="4">
    <location>
        <begin position="1"/>
        <end position="23"/>
    </location>
</feature>
<dbReference type="SUPFAM" id="SSF48008">
    <property type="entry name" value="GntR ligand-binding domain-like"/>
    <property type="match status" value="1"/>
</dbReference>
<dbReference type="SMART" id="SM00895">
    <property type="entry name" value="FCD"/>
    <property type="match status" value="1"/>
</dbReference>
<dbReference type="PRINTS" id="PR00035">
    <property type="entry name" value="HTHGNTR"/>
</dbReference>
<evidence type="ECO:0000256" key="4">
    <source>
        <dbReference type="SAM" id="MobiDB-lite"/>
    </source>
</evidence>
<keyword evidence="2" id="KW-0238">DNA-binding</keyword>
<sequence length="259" mass="29491">MVKAQARNNDVRMGRSDSSKTVSKEVTDKLLRRIINGDYSPGQKLPTERELAEEFGINRIMVREALKRIEMLGLLTIVHGSGSYVEDINIRGGIELTDLLLMSDDSTWNLKILHDIFEFHEFTVANAVRFAALRISDKELENIESLVAKRGQLLEDEEGLVEVTLELSRAIVEASHNVYIHLLFNSAIRLAEGFRELFELPGHLDLGVQTFFERLIEAFKHKDGELAMVLSNRVFETYKQHFFNELDSMDGNNKEGPAK</sequence>
<dbReference type="PROSITE" id="PS50949">
    <property type="entry name" value="HTH_GNTR"/>
    <property type="match status" value="1"/>
</dbReference>
<dbReference type="SMART" id="SM00345">
    <property type="entry name" value="HTH_GNTR"/>
    <property type="match status" value="1"/>
</dbReference>
<dbReference type="InterPro" id="IPR036390">
    <property type="entry name" value="WH_DNA-bd_sf"/>
</dbReference>
<evidence type="ECO:0000259" key="5">
    <source>
        <dbReference type="PROSITE" id="PS50949"/>
    </source>
</evidence>
<dbReference type="EMBL" id="MELK01000010">
    <property type="protein sequence ID" value="OFW59780.1"/>
    <property type="molecule type" value="Genomic_DNA"/>
</dbReference>
<dbReference type="InterPro" id="IPR000524">
    <property type="entry name" value="Tscrpt_reg_HTH_GntR"/>
</dbReference>
<name>A0A1F2WSI9_9ACTN</name>
<keyword evidence="1" id="KW-0805">Transcription regulation</keyword>
<protein>
    <recommendedName>
        <fullName evidence="5">HTH gntR-type domain-containing protein</fullName>
    </recommendedName>
</protein>
<dbReference type="Pfam" id="PF07729">
    <property type="entry name" value="FCD"/>
    <property type="match status" value="1"/>
</dbReference>
<dbReference type="GO" id="GO:0003677">
    <property type="term" value="F:DNA binding"/>
    <property type="evidence" value="ECO:0007669"/>
    <property type="project" value="UniProtKB-KW"/>
</dbReference>
<dbReference type="Gene3D" id="1.10.10.10">
    <property type="entry name" value="Winged helix-like DNA-binding domain superfamily/Winged helix DNA-binding domain"/>
    <property type="match status" value="1"/>
</dbReference>
<evidence type="ECO:0000256" key="3">
    <source>
        <dbReference type="ARBA" id="ARBA00023163"/>
    </source>
</evidence>
<evidence type="ECO:0000313" key="6">
    <source>
        <dbReference type="EMBL" id="OFW59780.1"/>
    </source>
</evidence>
<feature type="domain" description="HTH gntR-type" evidence="5">
    <location>
        <begin position="20"/>
        <end position="88"/>
    </location>
</feature>
<dbReference type="STRING" id="1797197.A2Y75_07870"/>
<dbReference type="InterPro" id="IPR011711">
    <property type="entry name" value="GntR_C"/>
</dbReference>
<evidence type="ECO:0000256" key="1">
    <source>
        <dbReference type="ARBA" id="ARBA00023015"/>
    </source>
</evidence>
<evidence type="ECO:0000313" key="7">
    <source>
        <dbReference type="Proteomes" id="UP000177876"/>
    </source>
</evidence>
<dbReference type="AlphaFoldDB" id="A0A1F2WSI9"/>